<dbReference type="InterPro" id="IPR036047">
    <property type="entry name" value="F-box-like_dom_sf"/>
</dbReference>
<reference evidence="5 6" key="1">
    <citation type="submission" date="2024-03" db="EMBL/GenBank/DDBJ databases">
        <title>The genome assembly and annotation of the cricket Gryllus longicercus Weissman &amp; Gray.</title>
        <authorList>
            <person name="Szrajer S."/>
            <person name="Gray D."/>
            <person name="Ylla G."/>
        </authorList>
    </citation>
    <scope>NUCLEOTIDE SEQUENCE [LARGE SCALE GENOMIC DNA]</scope>
    <source>
        <strain evidence="5">DAG 2021-001</strain>
        <tissue evidence="5">Whole body minus gut</tissue>
    </source>
</reference>
<dbReference type="PROSITE" id="PS50181">
    <property type="entry name" value="FBOX"/>
    <property type="match status" value="1"/>
</dbReference>
<dbReference type="InterPro" id="IPR042627">
    <property type="entry name" value="FBXW2"/>
</dbReference>
<dbReference type="Proteomes" id="UP001378592">
    <property type="component" value="Unassembled WGS sequence"/>
</dbReference>
<dbReference type="Gene3D" id="2.130.10.10">
    <property type="entry name" value="YVTN repeat-like/Quinoprotein amine dehydrogenase"/>
    <property type="match status" value="1"/>
</dbReference>
<evidence type="ECO:0000259" key="4">
    <source>
        <dbReference type="PROSITE" id="PS50181"/>
    </source>
</evidence>
<dbReference type="SUPFAM" id="SSF81383">
    <property type="entry name" value="F-box domain"/>
    <property type="match status" value="1"/>
</dbReference>
<dbReference type="SMART" id="SM00320">
    <property type="entry name" value="WD40"/>
    <property type="match status" value="3"/>
</dbReference>
<evidence type="ECO:0000256" key="2">
    <source>
        <dbReference type="ARBA" id="ARBA00022737"/>
    </source>
</evidence>
<name>A0AAN9VY53_9ORTH</name>
<dbReference type="Gene3D" id="1.20.1280.50">
    <property type="match status" value="1"/>
</dbReference>
<feature type="domain" description="F-box" evidence="4">
    <location>
        <begin position="64"/>
        <end position="111"/>
    </location>
</feature>
<gene>
    <name evidence="5" type="ORF">R5R35_013723</name>
</gene>
<dbReference type="SMART" id="SM00256">
    <property type="entry name" value="FBOX"/>
    <property type="match status" value="1"/>
</dbReference>
<comment type="caution">
    <text evidence="5">The sequence shown here is derived from an EMBL/GenBank/DDBJ whole genome shotgun (WGS) entry which is preliminary data.</text>
</comment>
<dbReference type="AlphaFoldDB" id="A0AAN9VY53"/>
<dbReference type="InterPro" id="IPR001680">
    <property type="entry name" value="WD40_rpt"/>
</dbReference>
<keyword evidence="2" id="KW-0677">Repeat</keyword>
<dbReference type="InterPro" id="IPR036322">
    <property type="entry name" value="WD40_repeat_dom_sf"/>
</dbReference>
<dbReference type="PANTHER" id="PTHR44436:SF1">
    <property type="entry name" value="F-BOX_WD REPEAT-CONTAINING PROTEIN 2"/>
    <property type="match status" value="1"/>
</dbReference>
<accession>A0AAN9VY53</accession>
<proteinExistence type="predicted"/>
<dbReference type="InterPro" id="IPR015943">
    <property type="entry name" value="WD40/YVTN_repeat-like_dom_sf"/>
</dbReference>
<evidence type="ECO:0000313" key="5">
    <source>
        <dbReference type="EMBL" id="KAK7869947.1"/>
    </source>
</evidence>
<evidence type="ECO:0000256" key="1">
    <source>
        <dbReference type="ARBA" id="ARBA00022574"/>
    </source>
</evidence>
<dbReference type="EMBL" id="JAZDUA010000066">
    <property type="protein sequence ID" value="KAK7869947.1"/>
    <property type="molecule type" value="Genomic_DNA"/>
</dbReference>
<organism evidence="5 6">
    <name type="scientific">Gryllus longicercus</name>
    <dbReference type="NCBI Taxonomy" id="2509291"/>
    <lineage>
        <taxon>Eukaryota</taxon>
        <taxon>Metazoa</taxon>
        <taxon>Ecdysozoa</taxon>
        <taxon>Arthropoda</taxon>
        <taxon>Hexapoda</taxon>
        <taxon>Insecta</taxon>
        <taxon>Pterygota</taxon>
        <taxon>Neoptera</taxon>
        <taxon>Polyneoptera</taxon>
        <taxon>Orthoptera</taxon>
        <taxon>Ensifera</taxon>
        <taxon>Gryllidea</taxon>
        <taxon>Grylloidea</taxon>
        <taxon>Gryllidae</taxon>
        <taxon>Gryllinae</taxon>
        <taxon>Gryllus</taxon>
    </lineage>
</organism>
<dbReference type="PROSITE" id="PS50294">
    <property type="entry name" value="WD_REPEATS_REGION"/>
    <property type="match status" value="1"/>
</dbReference>
<protein>
    <recommendedName>
        <fullName evidence="4">F-box domain-containing protein</fullName>
    </recommendedName>
</protein>
<dbReference type="Pfam" id="PF12937">
    <property type="entry name" value="F-box-like"/>
    <property type="match status" value="1"/>
</dbReference>
<sequence length="503" mass="56667">MDASNNCNSLDVWDERDVWLKSVTNLFKDMSLENKMRVLNVLLDNTTPEERYCLMELLSKYLRRDIFISLPTEIQEHICHFIDAQSLLVACSVSKEWNTIISSLSEVWYRKYKTISLGSKLKDSENCKRTCIKALKFMEDIRNGSIFQHHNISASLVSLDQITALHYCKGILIGCADYQVGVWHAKDFELLVVFQVPYRISCVHVYKSCLLAVGHNNGCLTTWSLSLTDGCTGLFRHEYRSHTGVVMSVNVNCDIDLMISGATDFTAKLWSISSGSLLKTLVPHSHWVVQVTLLPTLENDNSKTQFSGVHSLLTMTRDHIRIYSWNVHSEGKEKYGDVSTIDKSVIELPLNSVHKFFTPGCHVVDGNAVYVKQTLIKDEHGDAEIVFQNLVTQKVSRRVQLKQKVRKLLAVGEKFALLLLPHSHYSKLNLLIIELSTGNVIGGCHLPHSSSSTPDLSQVTLGEVDWLKDLSMHKPDDIVIALGLPRGQVRAVTWRSLKEGTTG</sequence>
<dbReference type="InterPro" id="IPR001810">
    <property type="entry name" value="F-box_dom"/>
</dbReference>
<dbReference type="SUPFAM" id="SSF50978">
    <property type="entry name" value="WD40 repeat-like"/>
    <property type="match status" value="1"/>
</dbReference>
<keyword evidence="6" id="KW-1185">Reference proteome</keyword>
<dbReference type="PROSITE" id="PS50082">
    <property type="entry name" value="WD_REPEATS_2"/>
    <property type="match status" value="1"/>
</dbReference>
<keyword evidence="1 3" id="KW-0853">WD repeat</keyword>
<feature type="repeat" description="WD" evidence="3">
    <location>
        <begin position="239"/>
        <end position="280"/>
    </location>
</feature>
<evidence type="ECO:0000256" key="3">
    <source>
        <dbReference type="PROSITE-ProRule" id="PRU00221"/>
    </source>
</evidence>
<evidence type="ECO:0000313" key="6">
    <source>
        <dbReference type="Proteomes" id="UP001378592"/>
    </source>
</evidence>
<dbReference type="PANTHER" id="PTHR44436">
    <property type="entry name" value="F-BOX/WD REPEAT-CONTAINING PROTEIN 2"/>
    <property type="match status" value="1"/>
</dbReference>